<dbReference type="EMBL" id="AP019376">
    <property type="protein sequence ID" value="BBH89433.1"/>
    <property type="molecule type" value="Genomic_DNA"/>
</dbReference>
<protein>
    <recommendedName>
        <fullName evidence="2">Enoyl-CoA hydratase</fullName>
    </recommendedName>
</protein>
<organism evidence="1">
    <name type="scientific">Thermosporothrix sp. COM3</name>
    <dbReference type="NCBI Taxonomy" id="2490863"/>
    <lineage>
        <taxon>Bacteria</taxon>
        <taxon>Bacillati</taxon>
        <taxon>Chloroflexota</taxon>
        <taxon>Ktedonobacteria</taxon>
        <taxon>Ktedonobacterales</taxon>
        <taxon>Thermosporotrichaceae</taxon>
        <taxon>Thermosporothrix</taxon>
    </lineage>
</organism>
<reference evidence="1" key="1">
    <citation type="submission" date="2018-12" db="EMBL/GenBank/DDBJ databases">
        <title>Novel natural products biosynthetic potential of the class Ktedonobacteria.</title>
        <authorList>
            <person name="Zheng Y."/>
            <person name="Saitou A."/>
            <person name="Wang C.M."/>
            <person name="Toyoda A."/>
            <person name="Minakuchi Y."/>
            <person name="Sekiguchi Y."/>
            <person name="Ueda K."/>
            <person name="Takano H."/>
            <person name="Sakai Y."/>
            <person name="Yokota A."/>
            <person name="Yabe S."/>
        </authorList>
    </citation>
    <scope>NUCLEOTIDE SEQUENCE</scope>
    <source>
        <strain evidence="1">COM3</strain>
    </source>
</reference>
<dbReference type="Gene3D" id="3.90.226.10">
    <property type="entry name" value="2-enoyl-CoA Hydratase, Chain A, domain 1"/>
    <property type="match status" value="1"/>
</dbReference>
<dbReference type="Pfam" id="PF00378">
    <property type="entry name" value="ECH_1"/>
    <property type="match status" value="1"/>
</dbReference>
<dbReference type="SUPFAM" id="SSF52096">
    <property type="entry name" value="ClpP/crotonase"/>
    <property type="match status" value="1"/>
</dbReference>
<dbReference type="GO" id="GO:0006635">
    <property type="term" value="P:fatty acid beta-oxidation"/>
    <property type="evidence" value="ECO:0007669"/>
    <property type="project" value="TreeGrafter"/>
</dbReference>
<dbReference type="CDD" id="cd06558">
    <property type="entry name" value="crotonase-like"/>
    <property type="match status" value="1"/>
</dbReference>
<sequence>MRVQGQRAVMAEIRTRVQKDVWWIILDNPPLNLLTTEMLVQCTAALQKALRLSPRLIVLSGIGEQAFCSGVDLPSEKQRSKLLHAARETDVMFSTVRQKKIPTVALIKGNAFGPGCEIASLCETIIAREDARFRLPAPNAQVFPSAVTTYLPSLIGQEQTTFLGQSGKTLSAREALHLGLAHQVLPARRFLQDTEELLIMLATIGSPA</sequence>
<dbReference type="InterPro" id="IPR001753">
    <property type="entry name" value="Enoyl-CoA_hydra/iso"/>
</dbReference>
<proteinExistence type="predicted"/>
<name>A0A455SLW4_9CHLR</name>
<gene>
    <name evidence="1" type="ORF">KTC_41840</name>
</gene>
<dbReference type="GO" id="GO:0003824">
    <property type="term" value="F:catalytic activity"/>
    <property type="evidence" value="ECO:0007669"/>
    <property type="project" value="UniProtKB-ARBA"/>
</dbReference>
<evidence type="ECO:0008006" key="2">
    <source>
        <dbReference type="Google" id="ProtNLM"/>
    </source>
</evidence>
<dbReference type="PANTHER" id="PTHR11941:SF54">
    <property type="entry name" value="ENOYL-COA HYDRATASE, MITOCHONDRIAL"/>
    <property type="match status" value="1"/>
</dbReference>
<accession>A0A455SLW4</accession>
<dbReference type="PANTHER" id="PTHR11941">
    <property type="entry name" value="ENOYL-COA HYDRATASE-RELATED"/>
    <property type="match status" value="1"/>
</dbReference>
<dbReference type="InterPro" id="IPR029045">
    <property type="entry name" value="ClpP/crotonase-like_dom_sf"/>
</dbReference>
<dbReference type="AlphaFoldDB" id="A0A455SLW4"/>
<evidence type="ECO:0000313" key="1">
    <source>
        <dbReference type="EMBL" id="BBH89433.1"/>
    </source>
</evidence>